<evidence type="ECO:0000313" key="3">
    <source>
        <dbReference type="Proteomes" id="UP001642484"/>
    </source>
</evidence>
<dbReference type="InterPro" id="IPR055323">
    <property type="entry name" value="C57A10.07/YOR238W"/>
</dbReference>
<dbReference type="Proteomes" id="UP001642484">
    <property type="component" value="Unassembled WGS sequence"/>
</dbReference>
<evidence type="ECO:0008006" key="4">
    <source>
        <dbReference type="Google" id="ProtNLM"/>
    </source>
</evidence>
<reference evidence="1 3" key="1">
    <citation type="submission" date="2024-02" db="EMBL/GenBank/DDBJ databases">
        <authorList>
            <person name="Chen Y."/>
            <person name="Shah S."/>
            <person name="Dougan E. K."/>
            <person name="Thang M."/>
            <person name="Chan C."/>
        </authorList>
    </citation>
    <scope>NUCLEOTIDE SEQUENCE [LARGE SCALE GENOMIC DNA]</scope>
</reference>
<sequence>MHAFEDWSPHAHGKELFPLPLPVVSKRAFWMRTAQITTLVLSFCTALSGIICWRKFAELAQSGILEDSVHFDAEKLRNLSHLVLVAGHAVVMADSLEHVLHRDSDWFLEPYQLHQDLPEALVSHIHAGVRLAAFDPTALLIFSGGQTRAAAGPRDEGWSYYRLAEHFSWWGLSSQEQFPADATVAQRTVTEDFALDSFQNLMFSLCRFKEVVGHYPERITVVSFGFKKHRFGDLHRKALRFPSSRFSFVGIQPPPKSRFDLARAEQGELQNSVSLFEADPYGCRSQVLVQKRKDRNPFQRTNPYLLSCPEIKQLLQWCGPDIFPGPLPWSRRFTTEE</sequence>
<gene>
    <name evidence="1" type="ORF">CCMP2556_LOCUS51984</name>
    <name evidence="2" type="ORF">CCMP2556_LOCUS52139</name>
</gene>
<dbReference type="EMBL" id="CAXAMN010027717">
    <property type="protein sequence ID" value="CAK9112496.1"/>
    <property type="molecule type" value="Genomic_DNA"/>
</dbReference>
<keyword evidence="3" id="KW-1185">Reference proteome</keyword>
<dbReference type="EMBL" id="CAXAMN010027683">
    <property type="protein sequence ID" value="CAK9112098.1"/>
    <property type="molecule type" value="Genomic_DNA"/>
</dbReference>
<proteinExistence type="predicted"/>
<evidence type="ECO:0000313" key="2">
    <source>
        <dbReference type="EMBL" id="CAK9112496.1"/>
    </source>
</evidence>
<protein>
    <recommendedName>
        <fullName evidence="4">DUF218 domain-containing protein</fullName>
    </recommendedName>
</protein>
<dbReference type="PANTHER" id="PTHR28110">
    <property type="entry name" value="TRANSMEMBRANE PROTEIN"/>
    <property type="match status" value="1"/>
</dbReference>
<name>A0ABP0SIH1_9DINO</name>
<dbReference type="PANTHER" id="PTHR28110:SF1">
    <property type="entry name" value="TRANSMEMBRANE PROTEIN"/>
    <property type="match status" value="1"/>
</dbReference>
<organism evidence="1 3">
    <name type="scientific">Durusdinium trenchii</name>
    <dbReference type="NCBI Taxonomy" id="1381693"/>
    <lineage>
        <taxon>Eukaryota</taxon>
        <taxon>Sar</taxon>
        <taxon>Alveolata</taxon>
        <taxon>Dinophyceae</taxon>
        <taxon>Suessiales</taxon>
        <taxon>Symbiodiniaceae</taxon>
        <taxon>Durusdinium</taxon>
    </lineage>
</organism>
<comment type="caution">
    <text evidence="1">The sequence shown here is derived from an EMBL/GenBank/DDBJ whole genome shotgun (WGS) entry which is preliminary data.</text>
</comment>
<evidence type="ECO:0000313" key="1">
    <source>
        <dbReference type="EMBL" id="CAK9112098.1"/>
    </source>
</evidence>
<accession>A0ABP0SIH1</accession>